<evidence type="ECO:0000259" key="1">
    <source>
        <dbReference type="Pfam" id="PF23114"/>
    </source>
</evidence>
<protein>
    <recommendedName>
        <fullName evidence="1">HRPKS sdrA-like NAD(P)-binding domain-containing protein</fullName>
    </recommendedName>
</protein>
<sequence>MKMERKGDRGYSMATQKLRCLLQWLFWLYAWRRRRFIRTASREKPGDYVLLHDLEHTFLQEVEVTAFEPVRTLQAHANSLIWVKGGEESPKCGPIEGLLRVARNENSQVALISLELNPGADPARRVRLIVSMKSESPACVLTRCATFTCHLICSRLRRHRSAVPINAEGI</sequence>
<evidence type="ECO:0000313" key="2">
    <source>
        <dbReference type="EMBL" id="ORX96465.1"/>
    </source>
</evidence>
<reference evidence="2 3" key="1">
    <citation type="submission" date="2016-07" db="EMBL/GenBank/DDBJ databases">
        <title>Pervasive Adenine N6-methylation of Active Genes in Fungi.</title>
        <authorList>
            <consortium name="DOE Joint Genome Institute"/>
            <person name="Mondo S.J."/>
            <person name="Dannebaum R.O."/>
            <person name="Kuo R.C."/>
            <person name="Labutti K."/>
            <person name="Haridas S."/>
            <person name="Kuo A."/>
            <person name="Salamov A."/>
            <person name="Ahrendt S.R."/>
            <person name="Lipzen A."/>
            <person name="Sullivan W."/>
            <person name="Andreopoulos W.B."/>
            <person name="Clum A."/>
            <person name="Lindquist E."/>
            <person name="Daum C."/>
            <person name="Ramamoorthy G.K."/>
            <person name="Gryganskyi A."/>
            <person name="Culley D."/>
            <person name="Magnuson J.K."/>
            <person name="James T.Y."/>
            <person name="O'Malley M.A."/>
            <person name="Stajich J.E."/>
            <person name="Spatafora J.W."/>
            <person name="Visel A."/>
            <person name="Grigoriev I.V."/>
        </authorList>
    </citation>
    <scope>NUCLEOTIDE SEQUENCE [LARGE SCALE GENOMIC DNA]</scope>
    <source>
        <strain evidence="2 3">CBS 115471</strain>
    </source>
</reference>
<keyword evidence="3" id="KW-1185">Reference proteome</keyword>
<name>A0A1Y1YET4_9PLEO</name>
<evidence type="ECO:0000313" key="3">
    <source>
        <dbReference type="Proteomes" id="UP000193144"/>
    </source>
</evidence>
<proteinExistence type="predicted"/>
<dbReference type="InterPro" id="IPR056501">
    <property type="entry name" value="NAD-bd_HRPKS_sdrA"/>
</dbReference>
<comment type="caution">
    <text evidence="2">The sequence shown here is derived from an EMBL/GenBank/DDBJ whole genome shotgun (WGS) entry which is preliminary data.</text>
</comment>
<dbReference type="EMBL" id="MCFA01000256">
    <property type="protein sequence ID" value="ORX96465.1"/>
    <property type="molecule type" value="Genomic_DNA"/>
</dbReference>
<accession>A0A1Y1YET4</accession>
<dbReference type="Pfam" id="PF23114">
    <property type="entry name" value="NAD-bd_HRPKS_sdrA"/>
    <property type="match status" value="1"/>
</dbReference>
<dbReference type="Proteomes" id="UP000193144">
    <property type="component" value="Unassembled WGS sequence"/>
</dbReference>
<dbReference type="AlphaFoldDB" id="A0A1Y1YET4"/>
<feature type="domain" description="HRPKS sdrA-like NAD(P)-binding" evidence="1">
    <location>
        <begin position="41"/>
        <end position="121"/>
    </location>
</feature>
<gene>
    <name evidence="2" type="ORF">BCR34DRAFT_180488</name>
</gene>
<organism evidence="2 3">
    <name type="scientific">Clohesyomyces aquaticus</name>
    <dbReference type="NCBI Taxonomy" id="1231657"/>
    <lineage>
        <taxon>Eukaryota</taxon>
        <taxon>Fungi</taxon>
        <taxon>Dikarya</taxon>
        <taxon>Ascomycota</taxon>
        <taxon>Pezizomycotina</taxon>
        <taxon>Dothideomycetes</taxon>
        <taxon>Pleosporomycetidae</taxon>
        <taxon>Pleosporales</taxon>
        <taxon>Lindgomycetaceae</taxon>
        <taxon>Clohesyomyces</taxon>
    </lineage>
</organism>